<proteinExistence type="predicted"/>
<protein>
    <submittedName>
        <fullName evidence="1">Uncharacterized protein</fullName>
    </submittedName>
</protein>
<sequence length="105" mass="11300">MAARVSFVSRGLVVSPFISPPDAVDGSTDCTRPLPVNNLTEYSDAALGLAKLKKKMLHAIAFKNIPYIGANTQTIEKIWGLANGATNSTEAARVIKFNENPKRAK</sequence>
<name>A0AAD5MH26_PARTN</name>
<keyword evidence="2" id="KW-1185">Reference proteome</keyword>
<evidence type="ECO:0000313" key="2">
    <source>
        <dbReference type="Proteomes" id="UP001196413"/>
    </source>
</evidence>
<evidence type="ECO:0000313" key="1">
    <source>
        <dbReference type="EMBL" id="KAJ1347521.1"/>
    </source>
</evidence>
<gene>
    <name evidence="1" type="ORF">KIN20_002595</name>
</gene>
<dbReference type="EMBL" id="JAHQIW010000325">
    <property type="protein sequence ID" value="KAJ1347521.1"/>
    <property type="molecule type" value="Genomic_DNA"/>
</dbReference>
<organism evidence="1 2">
    <name type="scientific">Parelaphostrongylus tenuis</name>
    <name type="common">Meningeal worm</name>
    <dbReference type="NCBI Taxonomy" id="148309"/>
    <lineage>
        <taxon>Eukaryota</taxon>
        <taxon>Metazoa</taxon>
        <taxon>Ecdysozoa</taxon>
        <taxon>Nematoda</taxon>
        <taxon>Chromadorea</taxon>
        <taxon>Rhabditida</taxon>
        <taxon>Rhabditina</taxon>
        <taxon>Rhabditomorpha</taxon>
        <taxon>Strongyloidea</taxon>
        <taxon>Metastrongylidae</taxon>
        <taxon>Parelaphostrongylus</taxon>
    </lineage>
</organism>
<accession>A0AAD5MH26</accession>
<reference evidence="1" key="1">
    <citation type="submission" date="2021-06" db="EMBL/GenBank/DDBJ databases">
        <title>Parelaphostrongylus tenuis whole genome reference sequence.</title>
        <authorList>
            <person name="Garwood T.J."/>
            <person name="Larsen P.A."/>
            <person name="Fountain-Jones N.M."/>
            <person name="Garbe J.R."/>
            <person name="Macchietto M.G."/>
            <person name="Kania S.A."/>
            <person name="Gerhold R.W."/>
            <person name="Richards J.E."/>
            <person name="Wolf T.M."/>
        </authorList>
    </citation>
    <scope>NUCLEOTIDE SEQUENCE</scope>
    <source>
        <strain evidence="1">MNPRO001-30</strain>
        <tissue evidence="1">Meninges</tissue>
    </source>
</reference>
<dbReference type="Proteomes" id="UP001196413">
    <property type="component" value="Unassembled WGS sequence"/>
</dbReference>
<dbReference type="AlphaFoldDB" id="A0AAD5MH26"/>
<comment type="caution">
    <text evidence="1">The sequence shown here is derived from an EMBL/GenBank/DDBJ whole genome shotgun (WGS) entry which is preliminary data.</text>
</comment>